<feature type="domain" description="4Fe-4S" evidence="16">
    <location>
        <begin position="29"/>
        <end position="88"/>
    </location>
</feature>
<keyword evidence="8 13" id="KW-0249">Electron transport</keyword>
<gene>
    <name evidence="13" type="primary">rnfB</name>
    <name evidence="17" type="ORF">DFR30_2053</name>
</gene>
<keyword evidence="6 13" id="KW-0677">Repeat</keyword>
<feature type="binding site" evidence="13 14">
    <location>
        <position position="149"/>
    </location>
    <ligand>
        <name>[4Fe-4S] cluster</name>
        <dbReference type="ChEBI" id="CHEBI:49883"/>
        <label>3</label>
    </ligand>
</feature>
<feature type="binding site" evidence="13 14">
    <location>
        <position position="153"/>
    </location>
    <ligand>
        <name>[4Fe-4S] cluster</name>
        <dbReference type="ChEBI" id="CHEBI:49883"/>
        <label>2</label>
    </ligand>
</feature>
<dbReference type="PANTHER" id="PTHR42859:SF3">
    <property type="entry name" value="ION-TRANSLOCATING OXIDOREDUCTASE COMPLEX SUBUNIT B"/>
    <property type="match status" value="1"/>
</dbReference>
<evidence type="ECO:0000256" key="3">
    <source>
        <dbReference type="ARBA" id="ARBA00022485"/>
    </source>
</evidence>
<dbReference type="AlphaFoldDB" id="A0A4R1HHA8"/>
<dbReference type="OrthoDB" id="9789936at2"/>
<dbReference type="GO" id="GO:0051539">
    <property type="term" value="F:4 iron, 4 sulfur cluster binding"/>
    <property type="evidence" value="ECO:0007669"/>
    <property type="project" value="UniProtKB-UniRule"/>
</dbReference>
<dbReference type="GO" id="GO:0005886">
    <property type="term" value="C:plasma membrane"/>
    <property type="evidence" value="ECO:0007669"/>
    <property type="project" value="UniProtKB-SubCell"/>
</dbReference>
<evidence type="ECO:0000259" key="16">
    <source>
        <dbReference type="PROSITE" id="PS51656"/>
    </source>
</evidence>
<sequence length="186" mass="19820">MLTAMIAIGVLAALFGLLLGYSAIRFKVESDPIVDQIDALLPQTQCGQCTYPGCRPYAEAIAAGEADINQCPPGGEATIQALADLLGVDPKPLNEEHGEHTEKRVAVIDEQTCIGCTLCIQACPVDAILGAAKQMHTVIADECTGCELCLPPCPVDCIEMVPVKKDISQWKWPYPEPDQPEIASTG</sequence>
<dbReference type="GO" id="GO:0009055">
    <property type="term" value="F:electron transfer activity"/>
    <property type="evidence" value="ECO:0007669"/>
    <property type="project" value="InterPro"/>
</dbReference>
<comment type="function">
    <text evidence="13">Part of a membrane-bound complex that couples electron transfer with translocation of ions across the membrane.</text>
</comment>
<dbReference type="Gene3D" id="1.10.15.40">
    <property type="entry name" value="Electron transport complex subunit B, putative Fe-S cluster"/>
    <property type="match status" value="1"/>
</dbReference>
<evidence type="ECO:0000256" key="1">
    <source>
        <dbReference type="ARBA" id="ARBA00022448"/>
    </source>
</evidence>
<dbReference type="Gene3D" id="3.30.70.20">
    <property type="match status" value="1"/>
</dbReference>
<dbReference type="Pfam" id="PF14697">
    <property type="entry name" value="Fer4_21"/>
    <property type="match status" value="1"/>
</dbReference>
<feature type="domain" description="4Fe-4S ferredoxin-type" evidence="15">
    <location>
        <begin position="104"/>
        <end position="133"/>
    </location>
</feature>
<evidence type="ECO:0000256" key="8">
    <source>
        <dbReference type="ARBA" id="ARBA00022982"/>
    </source>
</evidence>
<dbReference type="InterPro" id="IPR010207">
    <property type="entry name" value="Elect_transpt_cplx_RnfB/RsxB"/>
</dbReference>
<keyword evidence="5 13" id="KW-0479">Metal-binding</keyword>
<dbReference type="PIRSF" id="PIRSF005784">
    <property type="entry name" value="Elect_transpt_RnfB"/>
    <property type="match status" value="1"/>
</dbReference>
<evidence type="ECO:0000313" key="18">
    <source>
        <dbReference type="Proteomes" id="UP000295707"/>
    </source>
</evidence>
<keyword evidence="4 13" id="KW-0997">Cell inner membrane</keyword>
<keyword evidence="3 13" id="KW-0004">4Fe-4S</keyword>
<comment type="subcellular location">
    <subcellularLocation>
        <location evidence="13">Cell inner membrane</location>
    </subcellularLocation>
</comment>
<dbReference type="RefSeq" id="WP_132972858.1">
    <property type="nucleotide sequence ID" value="NZ_SMFX01000001.1"/>
</dbReference>
<evidence type="ECO:0000256" key="12">
    <source>
        <dbReference type="ARBA" id="ARBA00067794"/>
    </source>
</evidence>
<evidence type="ECO:0000256" key="6">
    <source>
        <dbReference type="ARBA" id="ARBA00022737"/>
    </source>
</evidence>
<keyword evidence="2 13" id="KW-1003">Cell membrane</keyword>
<dbReference type="PROSITE" id="PS51656">
    <property type="entry name" value="4FE4S"/>
    <property type="match status" value="1"/>
</dbReference>
<dbReference type="SUPFAM" id="SSF54862">
    <property type="entry name" value="4Fe-4S ferredoxins"/>
    <property type="match status" value="1"/>
</dbReference>
<feature type="binding site" evidence="13 14">
    <location>
        <position position="54"/>
    </location>
    <ligand>
        <name>[4Fe-4S] cluster</name>
        <dbReference type="ChEBI" id="CHEBI:49883"/>
        <label>1</label>
    </ligand>
</feature>
<dbReference type="GO" id="GO:0022900">
    <property type="term" value="P:electron transport chain"/>
    <property type="evidence" value="ECO:0007669"/>
    <property type="project" value="UniProtKB-UniRule"/>
</dbReference>
<comment type="subunit">
    <text evidence="13">The complex is composed of six subunits: RnfA, RnfB, RnfC, RnfD, RnfE and RnfG.</text>
</comment>
<evidence type="ECO:0000256" key="2">
    <source>
        <dbReference type="ARBA" id="ARBA00022475"/>
    </source>
</evidence>
<dbReference type="InterPro" id="IPR007202">
    <property type="entry name" value="4Fe-4S_dom"/>
</dbReference>
<feature type="domain" description="4Fe-4S ferredoxin-type" evidence="15">
    <location>
        <begin position="134"/>
        <end position="163"/>
    </location>
</feature>
<dbReference type="HAMAP" id="MF_00463">
    <property type="entry name" value="RsxB_RnfB"/>
    <property type="match status" value="1"/>
</dbReference>
<protein>
    <recommendedName>
        <fullName evidence="12 13">Ion-translocating oxidoreductase complex subunit B</fullName>
        <ecNumber evidence="13">7.-.-.-</ecNumber>
    </recommendedName>
    <alternativeName>
        <fullName evidence="13">Rnf electron transport complex subunit B</fullName>
    </alternativeName>
</protein>
<dbReference type="PANTHER" id="PTHR42859">
    <property type="entry name" value="OXIDOREDUCTASE"/>
    <property type="match status" value="1"/>
</dbReference>
<dbReference type="GO" id="GO:0046872">
    <property type="term" value="F:metal ion binding"/>
    <property type="evidence" value="ECO:0007669"/>
    <property type="project" value="UniProtKB-KW"/>
</dbReference>
<feature type="binding site" evidence="13 14">
    <location>
        <position position="113"/>
    </location>
    <ligand>
        <name>[4Fe-4S] cluster</name>
        <dbReference type="ChEBI" id="CHEBI:49883"/>
        <label>2</label>
    </ligand>
</feature>
<keyword evidence="18" id="KW-1185">Reference proteome</keyword>
<comment type="cofactor">
    <cofactor evidence="13 14">
        <name>[4Fe-4S] cluster</name>
        <dbReference type="ChEBI" id="CHEBI:49883"/>
    </cofactor>
    <text evidence="13 14">Binds 3 [4Fe-4S] clusters.</text>
</comment>
<keyword evidence="10 13" id="KW-0411">Iron-sulfur</keyword>
<feature type="binding site" evidence="13 14">
    <location>
        <position position="143"/>
    </location>
    <ligand>
        <name>[4Fe-4S] cluster</name>
        <dbReference type="ChEBI" id="CHEBI:49883"/>
        <label>3</label>
    </ligand>
</feature>
<dbReference type="InterPro" id="IPR017900">
    <property type="entry name" value="4Fe4S_Fe_S_CS"/>
</dbReference>
<feature type="binding site" evidence="13 14">
    <location>
        <position position="49"/>
    </location>
    <ligand>
        <name>[4Fe-4S] cluster</name>
        <dbReference type="ChEBI" id="CHEBI:49883"/>
        <label>1</label>
    </ligand>
</feature>
<evidence type="ECO:0000256" key="9">
    <source>
        <dbReference type="ARBA" id="ARBA00023004"/>
    </source>
</evidence>
<evidence type="ECO:0000259" key="15">
    <source>
        <dbReference type="PROSITE" id="PS51379"/>
    </source>
</evidence>
<feature type="binding site" evidence="13 14">
    <location>
        <position position="123"/>
    </location>
    <ligand>
        <name>[4Fe-4S] cluster</name>
        <dbReference type="ChEBI" id="CHEBI:49883"/>
        <label>3</label>
    </ligand>
</feature>
<feature type="binding site" evidence="13 14">
    <location>
        <position position="146"/>
    </location>
    <ligand>
        <name>[4Fe-4S] cluster</name>
        <dbReference type="ChEBI" id="CHEBI:49883"/>
        <label>3</label>
    </ligand>
</feature>
<evidence type="ECO:0000256" key="7">
    <source>
        <dbReference type="ARBA" id="ARBA00022967"/>
    </source>
</evidence>
<feature type="binding site" evidence="13 14">
    <location>
        <position position="71"/>
    </location>
    <ligand>
        <name>[4Fe-4S] cluster</name>
        <dbReference type="ChEBI" id="CHEBI:49883"/>
        <label>1</label>
    </ligand>
</feature>
<keyword evidence="1 13" id="KW-0813">Transport</keyword>
<dbReference type="PROSITE" id="PS00198">
    <property type="entry name" value="4FE4S_FER_1"/>
    <property type="match status" value="2"/>
</dbReference>
<evidence type="ECO:0000256" key="13">
    <source>
        <dbReference type="HAMAP-Rule" id="MF_00463"/>
    </source>
</evidence>
<dbReference type="Pfam" id="PF04060">
    <property type="entry name" value="FeS"/>
    <property type="match status" value="1"/>
</dbReference>
<dbReference type="InterPro" id="IPR016463">
    <property type="entry name" value="RnfB/RsxB_Proteobac"/>
</dbReference>
<evidence type="ECO:0000256" key="5">
    <source>
        <dbReference type="ARBA" id="ARBA00022723"/>
    </source>
</evidence>
<feature type="binding site" evidence="13 14">
    <location>
        <position position="46"/>
    </location>
    <ligand>
        <name>[4Fe-4S] cluster</name>
        <dbReference type="ChEBI" id="CHEBI:49883"/>
        <label>1</label>
    </ligand>
</feature>
<dbReference type="EMBL" id="SMFX01000001">
    <property type="protein sequence ID" value="TCK18769.1"/>
    <property type="molecule type" value="Genomic_DNA"/>
</dbReference>
<dbReference type="EC" id="7.-.-.-" evidence="13"/>
<dbReference type="InterPro" id="IPR017896">
    <property type="entry name" value="4Fe4S_Fe-S-bd"/>
</dbReference>
<keyword evidence="11 13" id="KW-0472">Membrane</keyword>
<dbReference type="FunFam" id="1.10.15.40:FF:000001">
    <property type="entry name" value="Ion-translocating oxidoreductase complex subunit B"/>
    <property type="match status" value="1"/>
</dbReference>
<evidence type="ECO:0000256" key="11">
    <source>
        <dbReference type="ARBA" id="ARBA00023136"/>
    </source>
</evidence>
<evidence type="ECO:0000256" key="14">
    <source>
        <dbReference type="PIRSR" id="PIRSR005784-1"/>
    </source>
</evidence>
<dbReference type="InterPro" id="IPR050294">
    <property type="entry name" value="RnfB_subfamily"/>
</dbReference>
<comment type="similarity">
    <text evidence="13">Belongs to the 4Fe4S bacterial-type ferredoxin family. RnfB subfamily.</text>
</comment>
<accession>A0A4R1HHA8</accession>
<keyword evidence="9 13" id="KW-0408">Iron</keyword>
<evidence type="ECO:0000313" key="17">
    <source>
        <dbReference type="EMBL" id="TCK18769.1"/>
    </source>
</evidence>
<dbReference type="Proteomes" id="UP000295707">
    <property type="component" value="Unassembled WGS sequence"/>
</dbReference>
<feature type="binding site" evidence="13 14">
    <location>
        <position position="119"/>
    </location>
    <ligand>
        <name>[4Fe-4S] cluster</name>
        <dbReference type="ChEBI" id="CHEBI:49883"/>
        <label>2</label>
    </ligand>
</feature>
<feature type="region of interest" description="Hydrophobic" evidence="13">
    <location>
        <begin position="1"/>
        <end position="23"/>
    </location>
</feature>
<comment type="caution">
    <text evidence="17">The sequence shown here is derived from an EMBL/GenBank/DDBJ whole genome shotgun (WGS) entry which is preliminary data.</text>
</comment>
<keyword evidence="7 13" id="KW-1278">Translocase</keyword>
<dbReference type="NCBIfam" id="NF003475">
    <property type="entry name" value="PRK05113.1"/>
    <property type="match status" value="1"/>
</dbReference>
<feature type="binding site" evidence="13 14">
    <location>
        <position position="116"/>
    </location>
    <ligand>
        <name>[4Fe-4S] cluster</name>
        <dbReference type="ChEBI" id="CHEBI:49883"/>
        <label>2</label>
    </ligand>
</feature>
<dbReference type="NCBIfam" id="TIGR01944">
    <property type="entry name" value="rnfB"/>
    <property type="match status" value="1"/>
</dbReference>
<evidence type="ECO:0000256" key="10">
    <source>
        <dbReference type="ARBA" id="ARBA00023014"/>
    </source>
</evidence>
<reference evidence="17 18" key="1">
    <citation type="submission" date="2019-03" db="EMBL/GenBank/DDBJ databases">
        <title>Genomic Encyclopedia of Type Strains, Phase IV (KMG-IV): sequencing the most valuable type-strain genomes for metagenomic binning, comparative biology and taxonomic classification.</title>
        <authorList>
            <person name="Goeker M."/>
        </authorList>
    </citation>
    <scope>NUCLEOTIDE SEQUENCE [LARGE SCALE GENOMIC DNA]</scope>
    <source>
        <strain evidence="17 18">DSM 19610</strain>
    </source>
</reference>
<comment type="caution">
    <text evidence="13">Lacks conserved residue(s) required for the propagation of feature annotation.</text>
</comment>
<dbReference type="PROSITE" id="PS51379">
    <property type="entry name" value="4FE4S_FER_2"/>
    <property type="match status" value="2"/>
</dbReference>
<name>A0A4R1HHA8_9GAMM</name>
<proteinExistence type="inferred from homology"/>
<evidence type="ECO:0000256" key="4">
    <source>
        <dbReference type="ARBA" id="ARBA00022519"/>
    </source>
</evidence>
<organism evidence="17 18">
    <name type="scientific">Thiogranum longum</name>
    <dbReference type="NCBI Taxonomy" id="1537524"/>
    <lineage>
        <taxon>Bacteria</taxon>
        <taxon>Pseudomonadati</taxon>
        <taxon>Pseudomonadota</taxon>
        <taxon>Gammaproteobacteria</taxon>
        <taxon>Chromatiales</taxon>
        <taxon>Ectothiorhodospiraceae</taxon>
        <taxon>Thiogranum</taxon>
    </lineage>
</organism>